<evidence type="ECO:0008006" key="5">
    <source>
        <dbReference type="Google" id="ProtNLM"/>
    </source>
</evidence>
<dbReference type="Gene3D" id="3.40.50.300">
    <property type="entry name" value="P-loop containing nucleotide triphosphate hydrolases"/>
    <property type="match status" value="1"/>
</dbReference>
<protein>
    <recommendedName>
        <fullName evidence="5">AAA domain-containing protein</fullName>
    </recommendedName>
</protein>
<feature type="domain" description="DUF3696" evidence="1">
    <location>
        <begin position="651"/>
        <end position="695"/>
    </location>
</feature>
<keyword evidence="4" id="KW-1185">Reference proteome</keyword>
<dbReference type="KEGG" id="tsy:THSYN_23995"/>
<feature type="domain" description="Endonuclease GajA/Old nuclease/RecF-like AAA" evidence="2">
    <location>
        <begin position="536"/>
        <end position="627"/>
    </location>
</feature>
<evidence type="ECO:0000259" key="1">
    <source>
        <dbReference type="Pfam" id="PF12476"/>
    </source>
</evidence>
<dbReference type="OrthoDB" id="3322489at2"/>
<evidence type="ECO:0000313" key="4">
    <source>
        <dbReference type="Proteomes" id="UP000232638"/>
    </source>
</evidence>
<dbReference type="Proteomes" id="UP000232638">
    <property type="component" value="Chromosome"/>
</dbReference>
<dbReference type="InterPro" id="IPR041685">
    <property type="entry name" value="AAA_GajA/Old/RecF-like"/>
</dbReference>
<evidence type="ECO:0000259" key="2">
    <source>
        <dbReference type="Pfam" id="PF13175"/>
    </source>
</evidence>
<dbReference type="SUPFAM" id="SSF52540">
    <property type="entry name" value="P-loop containing nucleoside triphosphate hydrolases"/>
    <property type="match status" value="1"/>
</dbReference>
<dbReference type="Pfam" id="PF12476">
    <property type="entry name" value="DUF3696"/>
    <property type="match status" value="1"/>
</dbReference>
<dbReference type="PANTHER" id="PTHR43581">
    <property type="entry name" value="ATP/GTP PHOSPHATASE"/>
    <property type="match status" value="1"/>
</dbReference>
<gene>
    <name evidence="3" type="ORF">THSYN_23995</name>
</gene>
<dbReference type="Pfam" id="PF13175">
    <property type="entry name" value="AAA_15"/>
    <property type="match status" value="2"/>
</dbReference>
<dbReference type="InterPro" id="IPR051396">
    <property type="entry name" value="Bact_Antivir_Def_Nuclease"/>
</dbReference>
<dbReference type="InterPro" id="IPR027417">
    <property type="entry name" value="P-loop_NTPase"/>
</dbReference>
<dbReference type="EMBL" id="CP020370">
    <property type="protein sequence ID" value="AUB83714.1"/>
    <property type="molecule type" value="Genomic_DNA"/>
</dbReference>
<evidence type="ECO:0000313" key="3">
    <source>
        <dbReference type="EMBL" id="AUB83714.1"/>
    </source>
</evidence>
<proteinExistence type="predicted"/>
<dbReference type="RefSeq" id="WP_100921394.1">
    <property type="nucleotide sequence ID" value="NZ_CP020370.1"/>
</dbReference>
<organism evidence="3 4">
    <name type="scientific">Candidatus Thiodictyon syntrophicum</name>
    <dbReference type="NCBI Taxonomy" id="1166950"/>
    <lineage>
        <taxon>Bacteria</taxon>
        <taxon>Pseudomonadati</taxon>
        <taxon>Pseudomonadota</taxon>
        <taxon>Gammaproteobacteria</taxon>
        <taxon>Chromatiales</taxon>
        <taxon>Chromatiaceae</taxon>
        <taxon>Thiodictyon</taxon>
    </lineage>
</organism>
<dbReference type="AlphaFoldDB" id="A0A2K8UDN7"/>
<reference evidence="3 4" key="1">
    <citation type="submission" date="2017-03" db="EMBL/GenBank/DDBJ databases">
        <title>Complete genome sequence of Candidatus 'Thiodictyon syntrophicum' sp. nov. strain Cad16T, a photolithoautotroph purple sulfur bacterium isolated from an alpine meromictic lake.</title>
        <authorList>
            <person name="Luedin S.M."/>
            <person name="Pothier J.F."/>
            <person name="Danza F."/>
            <person name="Storelli N."/>
            <person name="Wittwer M."/>
            <person name="Tonolla M."/>
        </authorList>
    </citation>
    <scope>NUCLEOTIDE SEQUENCE [LARGE SCALE GENOMIC DNA]</scope>
    <source>
        <strain evidence="3 4">Cad16T</strain>
    </source>
</reference>
<sequence length="700" mass="77591">MILKALTLENFKGIREPVRIEFAPLTLLFGPNNAGKSTVVQAIMYAREVLERNNCDARRSELGGDSVDLGGFANLVHGHDARRSIRMRFDLAIDLPALAVRQEALDEDEEFADSDDEPEDEGISEIFNVDALSESHDVSADLWVELEIGWLGARSRRSSGGPAVLRYCVGRGPAKYAEITVDDAEECARLSFLDSKLFPVVAAHYTQGEKSDFDWDLERVARSWVSGYISSDGSSRHGLRQGATVAAPDEKVHPGANKMTRSDFDNLVSEIVRGEGLWGDDTVDPETHEQNPKYIQRQELLNSAAAVGRVRFDYPKFRELESNIVEIDSHWYSVTEQGDLEEITALSEGLRLLHTEPFESALDGLLAREEYCGFGDLRIPEKLLFIGTALPGWNEPLGSPLASQPLVWFYEKRARILGVLSPFVVRPGELLLQALKNDAIYLGPYRRLPSRDFRLRDAPSAPDWGSGLAAWYALAGAADPSLVQRVNDWLSGSSTGFRTDYSVAVHRNKILPMESSLWQDLMLGDLGAIVDSIRGRLEQLPEDANKLELCDVRTGVSLAPQDLGVGLSQLIPVVVAALRHAAGIVAIEEPESNLHPAFQVVLADLFISQAKANPDALFLIETHSEHLMLRCLRRIRETAKGVLPEGIPAVTPKDIAVHFVESTDSGPRIRRIEIDEDGDFIDEWPGGFFEESYREKFAGR</sequence>
<name>A0A2K8UDN7_9GAMM</name>
<feature type="domain" description="Endonuclease GajA/Old nuclease/RecF-like AAA" evidence="2">
    <location>
        <begin position="1"/>
        <end position="44"/>
    </location>
</feature>
<accession>A0A2K8UDN7</accession>
<dbReference type="PANTHER" id="PTHR43581:SF2">
    <property type="entry name" value="EXCINUCLEASE ATPASE SUBUNIT"/>
    <property type="match status" value="1"/>
</dbReference>
<dbReference type="InterPro" id="IPR022532">
    <property type="entry name" value="DUF3696"/>
</dbReference>